<dbReference type="GO" id="GO:0008270">
    <property type="term" value="F:zinc ion binding"/>
    <property type="evidence" value="ECO:0007669"/>
    <property type="project" value="UniProtKB-UniRule"/>
</dbReference>
<evidence type="ECO:0000256" key="3">
    <source>
        <dbReference type="ARBA" id="ARBA00022723"/>
    </source>
</evidence>
<evidence type="ECO:0000313" key="16">
    <source>
        <dbReference type="Proteomes" id="UP000824049"/>
    </source>
</evidence>
<feature type="binding site" evidence="12">
    <location>
        <position position="490"/>
    </location>
    <ligand>
        <name>Zn(2+)</name>
        <dbReference type="ChEBI" id="CHEBI:29105"/>
        <label>1</label>
    </ligand>
</feature>
<feature type="binding site" evidence="12">
    <location>
        <position position="463"/>
    </location>
    <ligand>
        <name>Zn(2+)</name>
        <dbReference type="ChEBI" id="CHEBI:29105"/>
        <label>2</label>
    </ligand>
</feature>
<dbReference type="Pfam" id="PF18074">
    <property type="entry name" value="PriA_C"/>
    <property type="match status" value="1"/>
</dbReference>
<dbReference type="PROSITE" id="PS51192">
    <property type="entry name" value="HELICASE_ATP_BIND_1"/>
    <property type="match status" value="1"/>
</dbReference>
<dbReference type="SUPFAM" id="SSF52540">
    <property type="entry name" value="P-loop containing nucleoside triphosphate hydrolases"/>
    <property type="match status" value="2"/>
</dbReference>
<comment type="similarity">
    <text evidence="12">Belongs to the helicase family. PriA subfamily.</text>
</comment>
<dbReference type="AlphaFoldDB" id="A0A9D2EP32"/>
<keyword evidence="1 12" id="KW-0639">Primosome</keyword>
<keyword evidence="2 12" id="KW-0235">DNA replication</keyword>
<evidence type="ECO:0000256" key="10">
    <source>
        <dbReference type="ARBA" id="ARBA00023235"/>
    </source>
</evidence>
<dbReference type="EC" id="5.6.2.4" evidence="12"/>
<dbReference type="EMBL" id="DXBR01000124">
    <property type="protein sequence ID" value="HIZ40876.1"/>
    <property type="molecule type" value="Genomic_DNA"/>
</dbReference>
<dbReference type="PANTHER" id="PTHR30580:SF0">
    <property type="entry name" value="PRIMOSOMAL PROTEIN N"/>
    <property type="match status" value="1"/>
</dbReference>
<feature type="domain" description="Helicase C-terminal" evidence="14">
    <location>
        <begin position="485"/>
        <end position="647"/>
    </location>
</feature>
<evidence type="ECO:0000256" key="5">
    <source>
        <dbReference type="ARBA" id="ARBA00022801"/>
    </source>
</evidence>
<dbReference type="SMART" id="SM00487">
    <property type="entry name" value="DEXDc"/>
    <property type="match status" value="1"/>
</dbReference>
<evidence type="ECO:0000256" key="1">
    <source>
        <dbReference type="ARBA" id="ARBA00022515"/>
    </source>
</evidence>
<keyword evidence="5 12" id="KW-0378">Hydrolase</keyword>
<sequence>MGEEIFADIIIDISHEALDKVFQYRVPLSLRDAVTPGVRVCVPFGAGNREKEGYVIALKKEPDYDVNKIKEITRVAEGSLTVESQLIQVAAFLKRRYGSSMIQALKTVMPVKSRVRHRQETNIYLAITKEEAETLLAEWERKHRTARARFLGRLLVTGQMSKDEAVKECRFPLKELRKLAEDGVIRMETKVMYRDPFPQFEKKETFVQLNEEQQAAAERFRRDFQEGVYPTYLLFGVTGSGKTEVYLHMIGTVLAQGKQAIVLIPEISLTYQTVRRFYERFGGRIAVLHSRMSAGERSDACERIAAGEADVIIGARSALFAPAKRLGLIIIDEEHDGAYKSDSTPKYHARETAVYRAQLAGASVVLGSATPSVESFYRAQQGEYVLLTLKNRAGNAALPAVETVDLREEFRQGNRSVFSESLKEKMRERLARGEQMMLFLNRRGFAGFVSCRSCGTVMKCPHCDVSMTYHRSGRLSCHYCGYETAFSRQCPVCGQPHVAAFGLGTEKVEAALYQEFPGIRVLRMDMDTTRRKNAHQEILQTFARGDADVLLGTQMIVKGHDYANVTLVGILAADLSLFGQDFRSGERTFQLLCQAAGRAGRGDKPGEVVIQTYSPDHYAITASVHHSYEEFYGQEIAYRNLMAYPPCAHLLVILVQCGDESSAHLAAVRIQKMIEKSQEGEAEPVQLLNPGHAAIAKLRDLYRQVIYIKHRDADRLEELKSRLEPVLEKHPLFAGVQIQFDFDPVGIY</sequence>
<dbReference type="Pfam" id="PF18319">
    <property type="entry name" value="Zn_ribbon_PriA"/>
    <property type="match status" value="1"/>
</dbReference>
<dbReference type="GO" id="GO:0005524">
    <property type="term" value="F:ATP binding"/>
    <property type="evidence" value="ECO:0007669"/>
    <property type="project" value="UniProtKB-UniRule"/>
</dbReference>
<keyword evidence="10 12" id="KW-0413">Isomerase</keyword>
<dbReference type="GO" id="GO:0043138">
    <property type="term" value="F:3'-5' DNA helicase activity"/>
    <property type="evidence" value="ECO:0007669"/>
    <property type="project" value="UniProtKB-EC"/>
</dbReference>
<dbReference type="InterPro" id="IPR011545">
    <property type="entry name" value="DEAD/DEAH_box_helicase_dom"/>
</dbReference>
<feature type="binding site" evidence="12">
    <location>
        <position position="493"/>
    </location>
    <ligand>
        <name>Zn(2+)</name>
        <dbReference type="ChEBI" id="CHEBI:29105"/>
        <label>1</label>
    </ligand>
</feature>
<comment type="catalytic activity">
    <reaction evidence="12">
        <text>Couples ATP hydrolysis with the unwinding of duplex DNA by translocating in the 3'-5' direction.</text>
        <dbReference type="EC" id="5.6.2.4"/>
    </reaction>
</comment>
<keyword evidence="9 12" id="KW-0238">DNA-binding</keyword>
<dbReference type="InterPro" id="IPR001650">
    <property type="entry name" value="Helicase_C-like"/>
</dbReference>
<comment type="function">
    <text evidence="12">Initiates the restart of stalled replication forks, which reloads the replicative helicase on sites other than the origin of replication. Recognizes and binds to abandoned replication forks and remodels them to uncover a helicase loading site. Promotes assembly of the primosome at these replication forks.</text>
</comment>
<evidence type="ECO:0000313" key="15">
    <source>
        <dbReference type="EMBL" id="HIZ40876.1"/>
    </source>
</evidence>
<feature type="binding site" evidence="12">
    <location>
        <position position="480"/>
    </location>
    <ligand>
        <name>Zn(2+)</name>
        <dbReference type="ChEBI" id="CHEBI:29105"/>
        <label>2</label>
    </ligand>
</feature>
<evidence type="ECO:0000256" key="7">
    <source>
        <dbReference type="ARBA" id="ARBA00022833"/>
    </source>
</evidence>
<dbReference type="GO" id="GO:0006302">
    <property type="term" value="P:double-strand break repair"/>
    <property type="evidence" value="ECO:0007669"/>
    <property type="project" value="InterPro"/>
</dbReference>
<gene>
    <name evidence="12 15" type="primary">priA</name>
    <name evidence="15" type="ORF">H9968_13340</name>
</gene>
<dbReference type="GO" id="GO:0006270">
    <property type="term" value="P:DNA replication initiation"/>
    <property type="evidence" value="ECO:0007669"/>
    <property type="project" value="TreeGrafter"/>
</dbReference>
<dbReference type="Gene3D" id="3.40.50.300">
    <property type="entry name" value="P-loop containing nucleotide triphosphate hydrolases"/>
    <property type="match status" value="2"/>
</dbReference>
<dbReference type="InterPro" id="IPR005259">
    <property type="entry name" value="PriA"/>
</dbReference>
<dbReference type="Pfam" id="PF00270">
    <property type="entry name" value="DEAD"/>
    <property type="match status" value="1"/>
</dbReference>
<keyword evidence="4 12" id="KW-0547">Nucleotide-binding</keyword>
<evidence type="ECO:0000256" key="6">
    <source>
        <dbReference type="ARBA" id="ARBA00022806"/>
    </source>
</evidence>
<dbReference type="Pfam" id="PF00271">
    <property type="entry name" value="Helicase_C"/>
    <property type="match status" value="1"/>
</dbReference>
<evidence type="ECO:0000256" key="9">
    <source>
        <dbReference type="ARBA" id="ARBA00023125"/>
    </source>
</evidence>
<dbReference type="SMART" id="SM00490">
    <property type="entry name" value="HELICc"/>
    <property type="match status" value="1"/>
</dbReference>
<keyword evidence="8 12" id="KW-0067">ATP-binding</keyword>
<protein>
    <recommendedName>
        <fullName evidence="12">Replication restart protein PriA</fullName>
    </recommendedName>
    <alternativeName>
        <fullName evidence="12">ATP-dependent DNA helicase PriA</fullName>
        <ecNumber evidence="12">5.6.2.4</ecNumber>
    </alternativeName>
    <alternativeName>
        <fullName evidence="12">DNA 3'-5' helicase PriA</fullName>
    </alternativeName>
</protein>
<dbReference type="InterPro" id="IPR042115">
    <property type="entry name" value="PriA_3primeBD_sf"/>
</dbReference>
<evidence type="ECO:0000259" key="14">
    <source>
        <dbReference type="PROSITE" id="PS51194"/>
    </source>
</evidence>
<keyword evidence="7 12" id="KW-0862">Zinc</keyword>
<comment type="caution">
    <text evidence="15">The sequence shown here is derived from an EMBL/GenBank/DDBJ whole genome shotgun (WGS) entry which is preliminary data.</text>
</comment>
<feature type="binding site" evidence="12">
    <location>
        <position position="460"/>
    </location>
    <ligand>
        <name>Zn(2+)</name>
        <dbReference type="ChEBI" id="CHEBI:29105"/>
        <label>2</label>
    </ligand>
</feature>
<dbReference type="InterPro" id="IPR014001">
    <property type="entry name" value="Helicase_ATP-bd"/>
</dbReference>
<evidence type="ECO:0000256" key="8">
    <source>
        <dbReference type="ARBA" id="ARBA00022840"/>
    </source>
</evidence>
<dbReference type="GO" id="GO:0006310">
    <property type="term" value="P:DNA recombination"/>
    <property type="evidence" value="ECO:0007669"/>
    <property type="project" value="InterPro"/>
</dbReference>
<dbReference type="InterPro" id="IPR041222">
    <property type="entry name" value="PriA_3primeBD"/>
</dbReference>
<dbReference type="GO" id="GO:1990077">
    <property type="term" value="C:primosome complex"/>
    <property type="evidence" value="ECO:0007669"/>
    <property type="project" value="UniProtKB-UniRule"/>
</dbReference>
<feature type="binding site" evidence="12">
    <location>
        <position position="454"/>
    </location>
    <ligand>
        <name>Zn(2+)</name>
        <dbReference type="ChEBI" id="CHEBI:29105"/>
        <label>1</label>
    </ligand>
</feature>
<dbReference type="NCBIfam" id="TIGR00595">
    <property type="entry name" value="priA"/>
    <property type="match status" value="1"/>
</dbReference>
<dbReference type="GO" id="GO:0003677">
    <property type="term" value="F:DNA binding"/>
    <property type="evidence" value="ECO:0007669"/>
    <property type="project" value="UniProtKB-UniRule"/>
</dbReference>
<feature type="binding site" evidence="12">
    <location>
        <position position="477"/>
    </location>
    <ligand>
        <name>Zn(2+)</name>
        <dbReference type="ChEBI" id="CHEBI:29105"/>
        <label>2</label>
    </ligand>
</feature>
<keyword evidence="3 12" id="KW-0479">Metal-binding</keyword>
<comment type="catalytic activity">
    <reaction evidence="11 12">
        <text>ATP + H2O = ADP + phosphate + H(+)</text>
        <dbReference type="Rhea" id="RHEA:13065"/>
        <dbReference type="ChEBI" id="CHEBI:15377"/>
        <dbReference type="ChEBI" id="CHEBI:15378"/>
        <dbReference type="ChEBI" id="CHEBI:30616"/>
        <dbReference type="ChEBI" id="CHEBI:43474"/>
        <dbReference type="ChEBI" id="CHEBI:456216"/>
        <dbReference type="EC" id="5.6.2.4"/>
    </reaction>
</comment>
<dbReference type="Pfam" id="PF17764">
    <property type="entry name" value="PriA_3primeBD"/>
    <property type="match status" value="1"/>
</dbReference>
<keyword evidence="6 12" id="KW-0347">Helicase</keyword>
<comment type="subunit">
    <text evidence="12">Component of the replication restart primosome.</text>
</comment>
<reference evidence="15" key="1">
    <citation type="journal article" date="2021" name="PeerJ">
        <title>Extensive microbial diversity within the chicken gut microbiome revealed by metagenomics and culture.</title>
        <authorList>
            <person name="Gilroy R."/>
            <person name="Ravi A."/>
            <person name="Getino M."/>
            <person name="Pursley I."/>
            <person name="Horton D.L."/>
            <person name="Alikhan N.F."/>
            <person name="Baker D."/>
            <person name="Gharbi K."/>
            <person name="Hall N."/>
            <person name="Watson M."/>
            <person name="Adriaenssens E.M."/>
            <person name="Foster-Nyarko E."/>
            <person name="Jarju S."/>
            <person name="Secka A."/>
            <person name="Antonio M."/>
            <person name="Oren A."/>
            <person name="Chaudhuri R.R."/>
            <person name="La Ragione R."/>
            <person name="Hildebrand F."/>
            <person name="Pallen M.J."/>
        </authorList>
    </citation>
    <scope>NUCLEOTIDE SEQUENCE</scope>
    <source>
        <strain evidence="15">CHK179-28034</strain>
    </source>
</reference>
<dbReference type="Gene3D" id="3.40.1440.60">
    <property type="entry name" value="PriA, 3(prime) DNA-binding domain"/>
    <property type="match status" value="1"/>
</dbReference>
<dbReference type="InterPro" id="IPR041236">
    <property type="entry name" value="PriA_C"/>
</dbReference>
<evidence type="ECO:0000256" key="4">
    <source>
        <dbReference type="ARBA" id="ARBA00022741"/>
    </source>
</evidence>
<proteinExistence type="inferred from homology"/>
<dbReference type="InterPro" id="IPR040498">
    <property type="entry name" value="PriA_CRR"/>
</dbReference>
<dbReference type="PANTHER" id="PTHR30580">
    <property type="entry name" value="PRIMOSOMAL PROTEIN N"/>
    <property type="match status" value="1"/>
</dbReference>
<name>A0A9D2EP32_9FIRM</name>
<dbReference type="GO" id="GO:0006269">
    <property type="term" value="P:DNA replication, synthesis of primer"/>
    <property type="evidence" value="ECO:0007669"/>
    <property type="project" value="UniProtKB-KW"/>
</dbReference>
<accession>A0A9D2EP32</accession>
<feature type="domain" description="Helicase ATP-binding" evidence="13">
    <location>
        <begin position="223"/>
        <end position="389"/>
    </location>
</feature>
<dbReference type="Proteomes" id="UP000824049">
    <property type="component" value="Unassembled WGS sequence"/>
</dbReference>
<dbReference type="InterPro" id="IPR027417">
    <property type="entry name" value="P-loop_NTPase"/>
</dbReference>
<dbReference type="GO" id="GO:0016787">
    <property type="term" value="F:hydrolase activity"/>
    <property type="evidence" value="ECO:0007669"/>
    <property type="project" value="UniProtKB-KW"/>
</dbReference>
<dbReference type="PROSITE" id="PS51194">
    <property type="entry name" value="HELICASE_CTER"/>
    <property type="match status" value="1"/>
</dbReference>
<evidence type="ECO:0000259" key="13">
    <source>
        <dbReference type="PROSITE" id="PS51192"/>
    </source>
</evidence>
<organism evidence="15 16">
    <name type="scientific">Candidatus Anaerobutyricum stercoris</name>
    <dbReference type="NCBI Taxonomy" id="2838457"/>
    <lineage>
        <taxon>Bacteria</taxon>
        <taxon>Bacillati</taxon>
        <taxon>Bacillota</taxon>
        <taxon>Clostridia</taxon>
        <taxon>Lachnospirales</taxon>
        <taxon>Lachnospiraceae</taxon>
        <taxon>Anaerobutyricum</taxon>
    </lineage>
</organism>
<dbReference type="FunFam" id="3.40.50.300:FF:000489">
    <property type="entry name" value="Primosome assembly protein PriA"/>
    <property type="match status" value="1"/>
</dbReference>
<comment type="cofactor">
    <cofactor evidence="12">
        <name>Zn(2+)</name>
        <dbReference type="ChEBI" id="CHEBI:29105"/>
    </cofactor>
    <text evidence="12">Binds 2 zinc ions per subunit.</text>
</comment>
<dbReference type="HAMAP" id="MF_00983">
    <property type="entry name" value="PriA"/>
    <property type="match status" value="1"/>
</dbReference>
<evidence type="ECO:0000256" key="11">
    <source>
        <dbReference type="ARBA" id="ARBA00048988"/>
    </source>
</evidence>
<evidence type="ECO:0000256" key="12">
    <source>
        <dbReference type="HAMAP-Rule" id="MF_00983"/>
    </source>
</evidence>
<evidence type="ECO:0000256" key="2">
    <source>
        <dbReference type="ARBA" id="ARBA00022705"/>
    </source>
</evidence>
<dbReference type="CDD" id="cd18804">
    <property type="entry name" value="SF2_C_priA"/>
    <property type="match status" value="1"/>
</dbReference>
<feature type="binding site" evidence="12">
    <location>
        <position position="451"/>
    </location>
    <ligand>
        <name>Zn(2+)</name>
        <dbReference type="ChEBI" id="CHEBI:29105"/>
        <label>1</label>
    </ligand>
</feature>
<reference evidence="15" key="2">
    <citation type="submission" date="2021-04" db="EMBL/GenBank/DDBJ databases">
        <authorList>
            <person name="Gilroy R."/>
        </authorList>
    </citation>
    <scope>NUCLEOTIDE SEQUENCE</scope>
    <source>
        <strain evidence="15">CHK179-28034</strain>
    </source>
</reference>
<dbReference type="CDD" id="cd17929">
    <property type="entry name" value="DEXHc_priA"/>
    <property type="match status" value="1"/>
</dbReference>